<sequence length="1684" mass="189002">MKANNIRKVTSVTTVVAMLFSFFWPWIGLIPSANAALATTWPVSPFTTFPNWFQDAWGLPLELMEAADGKGISAAVVAWNELSEQIGFWWEWFWFSADATMPTAAWDASIVQAVEASFAPQPNPTDWLQSAFTRIRIRIDVPNIWEYTVTYPYWERTYDVTDPEDLIINDTTDVWCFSQPGVSLCDTVAEYDAVLAGEIWPFVTWETFELNPLDTDPLLIDGITWKRYIGIAWEERPIKNGPNWNIFRVDGPNIGWPWINSIETDLFEVTWRIATIDSTPPAIGATSPASAQVLSENVWLTINASDDLWVRKVTMDVWSLGNTLKTTINWSQVVPSSASPATWSWTFTINTVTNTLTYDISTSWLSWVQTEASLRWPAATWANWAVIASLPLTSSKSWILTYPQNVEADIINWNTYISISTWWFPNWEVRWQVLPQSDLKTLVRNSWTATAWTWFLEIAALDRVWTFSLPISITDWSNSTSWTFELTVSPPPAPVITTQNLTTSWSALTISWTWVANSTIELFSWSTVIASWTVNGAWIFSFAWVSLTEWTNVFQASIKDVAWNPSDLSNTLTVIMDTVAPDAPVITDVSWTLVNTPTITVNWTAEADSTVSIKKWSLTIATWTADWSWAFSVAWVPLAQWLNTLSATSTDLAWNTSGPSGNLTVTLDSVAPAWTVTFPAWSVTKNQTEQVNLTISETWSFSASWAWVVWTLTWDIVSSTWITVTLAIWDWLKNLDVLFSDLAWNSSVVSASITLDTTAPAAPTITSDNLTTSWTTVTITWTWEANATVDILDWTWSIIASWSVDPQWAFSVSGVPVVAWLNSIQARLTDAAWNVSDNSTQPVSVVVDRDAPDAAVISSTPNLTSSSTTTIVWTWEANIAVTVFRSSVAVWNWTVDWSWALTITWVSLAEWSNAFTVKLTDAAWNISASSNSVTVTRDSLAPTVTNLQTLNITHQLADISFNFTDSNFTIWTWTWAVSYGTWWSLSNAWTSNVAFTAWTPNSGLSSLAWMLPSTTYGFSLSLIDNAGNTATSTGSFATASSPISLSGWSVAETWSTNVAGATIPSWGSLQLNWTNILISSNPADPNSITGSLSLSWITSLSIEWGNWNWIILAPTLVSSWTAWEASAWEISWLISSSFWSWAVWSVLQTVKVWWESWVSILANWWLFTLSISVPSSNSWQVLSLIRSTDGTTWQLNTPDNSCTVDSNKMCTFNTDHLSFFASLDLVDTIPNTLSFASLTWRGLNAVETSETLTATWTNTWASVTVANWLISINSGALSTTWTINNWDTVKLQLTNSPANSTTVTATISVWTTQVWSFSSTTLATTVSSGGGGGGGWGGGWLFVDTCTNWDKSWNSYDWKCDALTNSSSDSSSGASSSWNGSVTTNSGSTSVTGWKSRFSDIDDSFAKDDILEFVEKWILKWYEDWTFRPNSPITRAEFLAIVMKALDVKLDESLTKTNFKDIPEVWMIKYIEKAWDYWIKGQTINGELRFRPNDPISRAEAMAILLNIAWIAPSEMTDSSFSDIPATWMISYLEKVKELGIAWWQVISWTLKFRPNDSLSRAEATRVLKKTLGVKNMKTYTIEITSSWVSPQTITINKWDKVNFINKDSAPHWPASWMHPVHTGYPGSDIKKCWTPEQSKIFDACKWLAKDEAFTFIFNEVWEWGFHDHLDVSVAALRWKIIVK</sequence>
<comment type="caution">
    <text evidence="3">The sequence shown here is derived from an EMBL/GenBank/DDBJ whole genome shotgun (WGS) entry which is preliminary data.</text>
</comment>
<name>K2G2B4_9BACT</name>
<dbReference type="Gene3D" id="2.60.40.420">
    <property type="entry name" value="Cupredoxins - blue copper proteins"/>
    <property type="match status" value="1"/>
</dbReference>
<dbReference type="Gene3D" id="2.60.40.1800">
    <property type="match status" value="1"/>
</dbReference>
<evidence type="ECO:0000256" key="1">
    <source>
        <dbReference type="SAM" id="MobiDB-lite"/>
    </source>
</evidence>
<dbReference type="PROSITE" id="PS51272">
    <property type="entry name" value="SLH"/>
    <property type="match status" value="2"/>
</dbReference>
<dbReference type="EMBL" id="AMFJ01000186">
    <property type="protein sequence ID" value="EKE29353.1"/>
    <property type="molecule type" value="Genomic_DNA"/>
</dbReference>
<accession>K2G2B4</accession>
<feature type="domain" description="SLH" evidence="2">
    <location>
        <begin position="1516"/>
        <end position="1582"/>
    </location>
</feature>
<organism evidence="3">
    <name type="scientific">uncultured bacterium</name>
    <name type="common">gcode 4</name>
    <dbReference type="NCBI Taxonomy" id="1234023"/>
    <lineage>
        <taxon>Bacteria</taxon>
        <taxon>environmental samples</taxon>
    </lineage>
</organism>
<protein>
    <recommendedName>
        <fullName evidence="2">SLH domain-containing protein</fullName>
    </recommendedName>
</protein>
<feature type="domain" description="SLH" evidence="2">
    <location>
        <begin position="1393"/>
        <end position="1456"/>
    </location>
</feature>
<proteinExistence type="predicted"/>
<dbReference type="InterPro" id="IPR008972">
    <property type="entry name" value="Cupredoxin"/>
</dbReference>
<gene>
    <name evidence="3" type="ORF">ACD_2C00186G0003</name>
</gene>
<dbReference type="Pfam" id="PF00395">
    <property type="entry name" value="SLH"/>
    <property type="match status" value="1"/>
</dbReference>
<evidence type="ECO:0000313" key="3">
    <source>
        <dbReference type="EMBL" id="EKE29353.1"/>
    </source>
</evidence>
<reference evidence="3" key="1">
    <citation type="journal article" date="2012" name="Science">
        <title>Fermentation, hydrogen, and sulfur metabolism in multiple uncultivated bacterial phyla.</title>
        <authorList>
            <person name="Wrighton K.C."/>
            <person name="Thomas B.C."/>
            <person name="Sharon I."/>
            <person name="Miller C.S."/>
            <person name="Castelle C.J."/>
            <person name="VerBerkmoes N.C."/>
            <person name="Wilkins M.J."/>
            <person name="Hettich R.L."/>
            <person name="Lipton M.S."/>
            <person name="Williams K.H."/>
            <person name="Long P.E."/>
            <person name="Banfield J.F."/>
        </authorList>
    </citation>
    <scope>NUCLEOTIDE SEQUENCE [LARGE SCALE GENOMIC DNA]</scope>
</reference>
<evidence type="ECO:0000259" key="2">
    <source>
        <dbReference type="PROSITE" id="PS51272"/>
    </source>
</evidence>
<dbReference type="InterPro" id="IPR001119">
    <property type="entry name" value="SLH_dom"/>
</dbReference>
<feature type="region of interest" description="Disordered" evidence="1">
    <location>
        <begin position="1368"/>
        <end position="1391"/>
    </location>
</feature>